<evidence type="ECO:0000313" key="1">
    <source>
        <dbReference type="EMBL" id="CEI81327.1"/>
    </source>
</evidence>
<keyword evidence="2" id="KW-1185">Reference proteome</keyword>
<organism evidence="1 2">
    <name type="scientific">Oceanobacillus oncorhynchi</name>
    <dbReference type="NCBI Taxonomy" id="545501"/>
    <lineage>
        <taxon>Bacteria</taxon>
        <taxon>Bacillati</taxon>
        <taxon>Bacillota</taxon>
        <taxon>Bacilli</taxon>
        <taxon>Bacillales</taxon>
        <taxon>Bacillaceae</taxon>
        <taxon>Oceanobacillus</taxon>
    </lineage>
</organism>
<dbReference type="STRING" id="545501.BN997_01145"/>
<name>A0A0A1MNX7_9BACI</name>
<dbReference type="OrthoDB" id="2112405at2"/>
<dbReference type="RefSeq" id="WP_042530389.1">
    <property type="nucleotide sequence ID" value="NZ_CDGG01000001.1"/>
</dbReference>
<accession>A0A0A1MNX7</accession>
<sequence>MVGLLNKSLYEKEKIMIYYIDSDGKVSQRIIRVVGIDEEKVLAYCYYRKQVRSFKLENILSCGQIKRSVGA</sequence>
<dbReference type="Proteomes" id="UP000040453">
    <property type="component" value="Unassembled WGS sequence"/>
</dbReference>
<dbReference type="EMBL" id="CDGG01000001">
    <property type="protein sequence ID" value="CEI81327.1"/>
    <property type="molecule type" value="Genomic_DNA"/>
</dbReference>
<reference evidence="1 2" key="1">
    <citation type="submission" date="2014-11" db="EMBL/GenBank/DDBJ databases">
        <authorList>
            <person name="Urmite Genomes Urmite Genomes"/>
        </authorList>
    </citation>
    <scope>NUCLEOTIDE SEQUENCE [LARGE SCALE GENOMIC DNA]</scope>
    <source>
        <strain evidence="1 2">Oc5</strain>
    </source>
</reference>
<dbReference type="AlphaFoldDB" id="A0A0A1MNX7"/>
<gene>
    <name evidence="1" type="ORF">BN997_01145</name>
</gene>
<proteinExistence type="predicted"/>
<evidence type="ECO:0000313" key="2">
    <source>
        <dbReference type="Proteomes" id="UP000040453"/>
    </source>
</evidence>
<evidence type="ECO:0008006" key="3">
    <source>
        <dbReference type="Google" id="ProtNLM"/>
    </source>
</evidence>
<protein>
    <recommendedName>
        <fullName evidence="3">WYL domain-containing protein</fullName>
    </recommendedName>
</protein>